<dbReference type="AlphaFoldDB" id="A0A5J4SNI4"/>
<dbReference type="Pfam" id="PF16407">
    <property type="entry name" value="PKD_2"/>
    <property type="match status" value="1"/>
</dbReference>
<reference evidence="2" key="1">
    <citation type="submission" date="2019-03" db="EMBL/GenBank/DDBJ databases">
        <title>Single cell metagenomics reveals metabolic interactions within the superorganism composed of flagellate Streblomastix strix and complex community of Bacteroidetes bacteria on its surface.</title>
        <authorList>
            <person name="Treitli S.C."/>
            <person name="Kolisko M."/>
            <person name="Husnik F."/>
            <person name="Keeling P."/>
            <person name="Hampl V."/>
        </authorList>
    </citation>
    <scope>NUCLEOTIDE SEQUENCE</scope>
    <source>
        <strain evidence="2">STM</strain>
    </source>
</reference>
<dbReference type="InterPro" id="IPR032183">
    <property type="entry name" value="PKD-like"/>
</dbReference>
<evidence type="ECO:0000313" key="1">
    <source>
        <dbReference type="EMBL" id="KAA6347657.1"/>
    </source>
</evidence>
<dbReference type="EMBL" id="SNRY01000088">
    <property type="protein sequence ID" value="KAA6347666.1"/>
    <property type="molecule type" value="Genomic_DNA"/>
</dbReference>
<proteinExistence type="predicted"/>
<organism evidence="2">
    <name type="scientific">termite gut metagenome</name>
    <dbReference type="NCBI Taxonomy" id="433724"/>
    <lineage>
        <taxon>unclassified sequences</taxon>
        <taxon>metagenomes</taxon>
        <taxon>organismal metagenomes</taxon>
    </lineage>
</organism>
<gene>
    <name evidence="1" type="ORF">EZS27_004867</name>
    <name evidence="2" type="ORF">EZS27_004876</name>
</gene>
<protein>
    <recommendedName>
        <fullName evidence="3">PKD domain-containing protein</fullName>
    </recommendedName>
</protein>
<sequence length="577" mass="64956">MNMKHLSNKLKTVVVLFSLVCLFSCNEDKGNYDYNEINEVGIEGLDGPFVFEIGDTKTLTPTLTFSQEEDEGLFTYTWYYYDGGQWNAIHEGRNLELEISGTFGKPTETTPYRLAYEIVNKKTQIPYRKLFNFTVVTPLARGYVALCEKEDGFDIDMIALQTNNTFTKYKNVLDLTGSNLPRKGVTPYDIVTFPDVMAPDPYNKSGAEYSVYVLTNQYTTRIKSADYSWLPTYDISNSIESMSHLDTEYTKKGKPIIAQKLKTGYINVSSNTYVRSFIYHKEEDGTGNWYVCSRWPAWYFYSAQMNRMRPNGDSRYESAPYIAVGTQAAMYYDTGNNSFRIGFLPSSANAQNSTDLFYTEPLTETPDGVFNFNDSNDGLLYMGERLSSNLTDRAFAILKQADGTYKYIEFGVNTNMMVAITGAPNKRRASVFPTGSRIEDAKFFAGAPYANSPWLFYVTNDNKVFKADISGSTAVIMEITSSILKNDGYNEITTFKYLLPRTNGQSTPIKESLAVGTYNAAKGKNEGGKLEFFLMANTTSGEISLAKFPTAPREDGYQIDMSWDGLGKIVGLDFKEQ</sequence>
<evidence type="ECO:0008006" key="3">
    <source>
        <dbReference type="Google" id="ProtNLM"/>
    </source>
</evidence>
<dbReference type="EMBL" id="SNRY01000088">
    <property type="protein sequence ID" value="KAA6347657.1"/>
    <property type="molecule type" value="Genomic_DNA"/>
</dbReference>
<accession>A0A5J4SNI4</accession>
<name>A0A5J4SNI4_9ZZZZ</name>
<comment type="caution">
    <text evidence="2">The sequence shown here is derived from an EMBL/GenBank/DDBJ whole genome shotgun (WGS) entry which is preliminary data.</text>
</comment>
<evidence type="ECO:0000313" key="2">
    <source>
        <dbReference type="EMBL" id="KAA6347666.1"/>
    </source>
</evidence>